<protein>
    <recommendedName>
        <fullName evidence="3">Cold regulated protein 27</fullName>
    </recommendedName>
</protein>
<dbReference type="EMBL" id="OX465082">
    <property type="protein sequence ID" value="CAI9291864.1"/>
    <property type="molecule type" value="Genomic_DNA"/>
</dbReference>
<keyword evidence="2" id="KW-1185">Reference proteome</keyword>
<evidence type="ECO:0000313" key="1">
    <source>
        <dbReference type="EMBL" id="CAI9291864.1"/>
    </source>
</evidence>
<dbReference type="AlphaFoldDB" id="A0AA36ED63"/>
<reference evidence="1" key="1">
    <citation type="submission" date="2023-04" db="EMBL/GenBank/DDBJ databases">
        <authorList>
            <person name="Vijverberg K."/>
            <person name="Xiong W."/>
            <person name="Schranz E."/>
        </authorList>
    </citation>
    <scope>NUCLEOTIDE SEQUENCE</scope>
</reference>
<evidence type="ECO:0000313" key="2">
    <source>
        <dbReference type="Proteomes" id="UP001177003"/>
    </source>
</evidence>
<name>A0AA36ED63_LACSI</name>
<dbReference type="Proteomes" id="UP001177003">
    <property type="component" value="Chromosome 6"/>
</dbReference>
<organism evidence="1 2">
    <name type="scientific">Lactuca saligna</name>
    <name type="common">Willowleaf lettuce</name>
    <dbReference type="NCBI Taxonomy" id="75948"/>
    <lineage>
        <taxon>Eukaryota</taxon>
        <taxon>Viridiplantae</taxon>
        <taxon>Streptophyta</taxon>
        <taxon>Embryophyta</taxon>
        <taxon>Tracheophyta</taxon>
        <taxon>Spermatophyta</taxon>
        <taxon>Magnoliopsida</taxon>
        <taxon>eudicotyledons</taxon>
        <taxon>Gunneridae</taxon>
        <taxon>Pentapetalae</taxon>
        <taxon>asterids</taxon>
        <taxon>campanulids</taxon>
        <taxon>Asterales</taxon>
        <taxon>Asteraceae</taxon>
        <taxon>Cichorioideae</taxon>
        <taxon>Cichorieae</taxon>
        <taxon>Lactucinae</taxon>
        <taxon>Lactuca</taxon>
    </lineage>
</organism>
<dbReference type="InterPro" id="IPR044678">
    <property type="entry name" value="COR27/28"/>
</dbReference>
<dbReference type="GO" id="GO:0042752">
    <property type="term" value="P:regulation of circadian rhythm"/>
    <property type="evidence" value="ECO:0007669"/>
    <property type="project" value="InterPro"/>
</dbReference>
<proteinExistence type="predicted"/>
<accession>A0AA36ED63</accession>
<dbReference type="GO" id="GO:0009409">
    <property type="term" value="P:response to cold"/>
    <property type="evidence" value="ECO:0007669"/>
    <property type="project" value="InterPro"/>
</dbReference>
<gene>
    <name evidence="1" type="ORF">LSALG_LOCUS30977</name>
</gene>
<sequence>MEYTLPPPVTEAPPCSVASQMMGDEAGLSNFVEQEESSIMESPKREPSEWTDEKHNLYLNSMEASFVYQLYNSLDMRCGETQNEFLLNTKSSREVHSGTHYPSGEFKVLQHGSWSRIDFRRENSVVNVADRPIVTSSNPWIQHFRKAKESLSPQENGTLSTITHHTSYGNTEVIDQNFVEEDCTIERVTTPCNKKRKNTCVFSKLGNGQAASFWHLSCNGNRQ</sequence>
<evidence type="ECO:0008006" key="3">
    <source>
        <dbReference type="Google" id="ProtNLM"/>
    </source>
</evidence>
<dbReference type="PANTHER" id="PTHR33676">
    <property type="entry name" value="COLD REGULATED PROTEIN 27"/>
    <property type="match status" value="1"/>
</dbReference>
<dbReference type="PANTHER" id="PTHR33676:SF18">
    <property type="entry name" value="GROWTH-REGULATING FACTOR"/>
    <property type="match status" value="1"/>
</dbReference>